<evidence type="ECO:0000256" key="1">
    <source>
        <dbReference type="ARBA" id="ARBA00009986"/>
    </source>
</evidence>
<comment type="similarity">
    <text evidence="1 7">Belongs to the aldehyde dehydrogenase family.</text>
</comment>
<dbReference type="RefSeq" id="WP_107637611.1">
    <property type="nucleotide sequence ID" value="NZ_PZIH01000014.1"/>
</dbReference>
<evidence type="ECO:0000256" key="6">
    <source>
        <dbReference type="PROSITE-ProRule" id="PRU10007"/>
    </source>
</evidence>
<dbReference type="PROSITE" id="PS00687">
    <property type="entry name" value="ALDEHYDE_DEHYDR_GLU"/>
    <property type="match status" value="1"/>
</dbReference>
<dbReference type="FunFam" id="3.40.605.10:FF:000026">
    <property type="entry name" value="Aldehyde dehydrogenase, putative"/>
    <property type="match status" value="1"/>
</dbReference>
<dbReference type="InterPro" id="IPR015590">
    <property type="entry name" value="Aldehyde_DH_dom"/>
</dbReference>
<dbReference type="InterPro" id="IPR016162">
    <property type="entry name" value="Ald_DH_N"/>
</dbReference>
<dbReference type="Gene3D" id="3.40.605.10">
    <property type="entry name" value="Aldehyde Dehydrogenase, Chain A, domain 1"/>
    <property type="match status" value="1"/>
</dbReference>
<dbReference type="PANTHER" id="PTHR42804:SF1">
    <property type="entry name" value="ALDEHYDE DEHYDROGENASE-RELATED"/>
    <property type="match status" value="1"/>
</dbReference>
<dbReference type="InterPro" id="IPR016161">
    <property type="entry name" value="Ald_DH/histidinol_DH"/>
</dbReference>
<keyword evidence="2 7" id="KW-0560">Oxidoreductase</keyword>
<evidence type="ECO:0000313" key="10">
    <source>
        <dbReference type="Proteomes" id="UP000316594"/>
    </source>
</evidence>
<evidence type="ECO:0000256" key="4">
    <source>
        <dbReference type="ARBA" id="ARBA00024226"/>
    </source>
</evidence>
<evidence type="ECO:0000256" key="7">
    <source>
        <dbReference type="RuleBase" id="RU003345"/>
    </source>
</evidence>
<keyword evidence="3" id="KW-0520">NAD</keyword>
<comment type="catalytic activity">
    <reaction evidence="5">
        <text>an aldehyde + NAD(+) + H2O = a carboxylate + NADH + 2 H(+)</text>
        <dbReference type="Rhea" id="RHEA:16185"/>
        <dbReference type="ChEBI" id="CHEBI:15377"/>
        <dbReference type="ChEBI" id="CHEBI:15378"/>
        <dbReference type="ChEBI" id="CHEBI:17478"/>
        <dbReference type="ChEBI" id="CHEBI:29067"/>
        <dbReference type="ChEBI" id="CHEBI:57540"/>
        <dbReference type="ChEBI" id="CHEBI:57945"/>
        <dbReference type="EC" id="1.2.1.3"/>
    </reaction>
</comment>
<dbReference type="FunFam" id="3.40.309.10:FF:000012">
    <property type="entry name" value="Betaine aldehyde dehydrogenase"/>
    <property type="match status" value="1"/>
</dbReference>
<reference evidence="9 10" key="1">
    <citation type="submission" date="2019-07" db="EMBL/GenBank/DDBJ databases">
        <title>Genome Sequencing and Assembly of Staphylococcus haemolyticus SDA2.</title>
        <authorList>
            <person name="Emmons C.B."/>
            <person name="Park C."/>
            <person name="Sevigny J.L."/>
            <person name="Andam C."/>
        </authorList>
    </citation>
    <scope>NUCLEOTIDE SEQUENCE [LARGE SCALE GENOMIC DNA]</scope>
    <source>
        <strain evidence="9 10">SDA2</strain>
    </source>
</reference>
<evidence type="ECO:0000256" key="3">
    <source>
        <dbReference type="ARBA" id="ARBA00023027"/>
    </source>
</evidence>
<accession>A0AB38PAR8</accession>
<evidence type="ECO:0000313" key="9">
    <source>
        <dbReference type="EMBL" id="TRL76150.1"/>
    </source>
</evidence>
<dbReference type="InterPro" id="IPR016163">
    <property type="entry name" value="Ald_DH_C"/>
</dbReference>
<dbReference type="PANTHER" id="PTHR42804">
    <property type="entry name" value="ALDEHYDE DEHYDROGENASE"/>
    <property type="match status" value="1"/>
</dbReference>
<dbReference type="EC" id="1.2.1.3" evidence="4"/>
<protein>
    <recommendedName>
        <fullName evidence="4">aldehyde dehydrogenase (NAD(+))</fullName>
        <ecNumber evidence="4">1.2.1.3</ecNumber>
    </recommendedName>
</protein>
<dbReference type="GO" id="GO:0004029">
    <property type="term" value="F:aldehyde dehydrogenase (NAD+) activity"/>
    <property type="evidence" value="ECO:0007669"/>
    <property type="project" value="UniProtKB-EC"/>
</dbReference>
<feature type="active site" evidence="6">
    <location>
        <position position="245"/>
    </location>
</feature>
<gene>
    <name evidence="9" type="ORF">FNL11_10850</name>
</gene>
<dbReference type="InterPro" id="IPR016160">
    <property type="entry name" value="Ald_DH_CS_CYS"/>
</dbReference>
<dbReference type="PROSITE" id="PS00070">
    <property type="entry name" value="ALDEHYDE_DEHYDR_CYS"/>
    <property type="match status" value="1"/>
</dbReference>
<feature type="domain" description="Aldehyde dehydrogenase" evidence="8">
    <location>
        <begin position="13"/>
        <end position="470"/>
    </location>
</feature>
<dbReference type="AlphaFoldDB" id="A0AB38PAR8"/>
<dbReference type="FunFam" id="3.40.605.10:FF:000007">
    <property type="entry name" value="NAD/NADP-dependent betaine aldehyde dehydrogenase"/>
    <property type="match status" value="1"/>
</dbReference>
<dbReference type="InterPro" id="IPR029510">
    <property type="entry name" value="Ald_DH_CS_GLU"/>
</dbReference>
<dbReference type="SUPFAM" id="SSF53720">
    <property type="entry name" value="ALDH-like"/>
    <property type="match status" value="1"/>
</dbReference>
<dbReference type="CDD" id="cd07138">
    <property type="entry name" value="ALDH_CddD_SSP0762"/>
    <property type="match status" value="1"/>
</dbReference>
<proteinExistence type="inferred from homology"/>
<comment type="caution">
    <text evidence="9">The sequence shown here is derived from an EMBL/GenBank/DDBJ whole genome shotgun (WGS) entry which is preliminary data.</text>
</comment>
<dbReference type="Pfam" id="PF00171">
    <property type="entry name" value="Aldedh"/>
    <property type="match status" value="1"/>
</dbReference>
<evidence type="ECO:0000256" key="5">
    <source>
        <dbReference type="ARBA" id="ARBA00049194"/>
    </source>
</evidence>
<sequence>MRNYTQQYINGEWIDSDSNKTIEVINPATEEVIGKVAKGNANDVEKAVEAANNVYLEFRHSSVKERKELLDKIVKEYKNRKQDIIEAITDELGAPLTLSENVHYQMGLNHFEEASRALDSFEFEERRGDALVTKEAIGVSGLVTPWNFPTNQTSLKLAAAFAAGSPVVLKPSEETPFAAVILAEIFDKVGVPKGVFNLVNGDGEGVGNPLSEHPKVRMMSFTGSGRTGSKIMEKASKDFKKVSLELGGKSPYIVLDDVDVKEAAKATTGKVVNNTGQVCTAGTRILIPESKKEDFLTALKEEFSKVKVGDPREEGTQVGPIISKKQFDTVQSYIDKGIEEGAELFYGGPGKPEGLNTGYFARPTIFINVDNNMTIAQEEIFGPVASVITYNNLDEAIKIANDTKYGLAGYVIGKDKETLQKVARSIEAGRIEINEAGNQPDLPFGGYKQSGIGREWGDYGIEEFLEVKSIAGYFS</sequence>
<evidence type="ECO:0000259" key="8">
    <source>
        <dbReference type="Pfam" id="PF00171"/>
    </source>
</evidence>
<dbReference type="Proteomes" id="UP000316594">
    <property type="component" value="Unassembled WGS sequence"/>
</dbReference>
<name>A0AB38PAR8_STAHA</name>
<organism evidence="9 10">
    <name type="scientific">Staphylococcus haemolyticus</name>
    <dbReference type="NCBI Taxonomy" id="1283"/>
    <lineage>
        <taxon>Bacteria</taxon>
        <taxon>Bacillati</taxon>
        <taxon>Bacillota</taxon>
        <taxon>Bacilli</taxon>
        <taxon>Bacillales</taxon>
        <taxon>Staphylococcaceae</taxon>
        <taxon>Staphylococcus</taxon>
    </lineage>
</organism>
<dbReference type="EMBL" id="VJMP01000011">
    <property type="protein sequence ID" value="TRL76150.1"/>
    <property type="molecule type" value="Genomic_DNA"/>
</dbReference>
<dbReference type="Gene3D" id="3.40.309.10">
    <property type="entry name" value="Aldehyde Dehydrogenase, Chain A, domain 2"/>
    <property type="match status" value="1"/>
</dbReference>
<evidence type="ECO:0000256" key="2">
    <source>
        <dbReference type="ARBA" id="ARBA00023002"/>
    </source>
</evidence>